<feature type="transmembrane region" description="Helical" evidence="1">
    <location>
        <begin position="149"/>
        <end position="168"/>
    </location>
</feature>
<feature type="transmembrane region" description="Helical" evidence="1">
    <location>
        <begin position="250"/>
        <end position="276"/>
    </location>
</feature>
<gene>
    <name evidence="2" type="ORF">WKW80_06255</name>
</gene>
<feature type="transmembrane region" description="Helical" evidence="1">
    <location>
        <begin position="219"/>
        <end position="238"/>
    </location>
</feature>
<organism evidence="2 3">
    <name type="scientific">Variovorax humicola</name>
    <dbReference type="NCBI Taxonomy" id="1769758"/>
    <lineage>
        <taxon>Bacteria</taxon>
        <taxon>Pseudomonadati</taxon>
        <taxon>Pseudomonadota</taxon>
        <taxon>Betaproteobacteria</taxon>
        <taxon>Burkholderiales</taxon>
        <taxon>Comamonadaceae</taxon>
        <taxon>Variovorax</taxon>
    </lineage>
</organism>
<comment type="caution">
    <text evidence="2">The sequence shown here is derived from an EMBL/GenBank/DDBJ whole genome shotgun (WGS) entry which is preliminary data.</text>
</comment>
<name>A0ABU8VVL6_9BURK</name>
<accession>A0ABU8VVL6</accession>
<keyword evidence="1" id="KW-0812">Transmembrane</keyword>
<evidence type="ECO:0000313" key="3">
    <source>
        <dbReference type="Proteomes" id="UP001363010"/>
    </source>
</evidence>
<dbReference type="RefSeq" id="WP_340362678.1">
    <property type="nucleotide sequence ID" value="NZ_JBBKZV010000002.1"/>
</dbReference>
<keyword evidence="3" id="KW-1185">Reference proteome</keyword>
<feature type="transmembrane region" description="Helical" evidence="1">
    <location>
        <begin position="110"/>
        <end position="129"/>
    </location>
</feature>
<evidence type="ECO:0000256" key="1">
    <source>
        <dbReference type="SAM" id="Phobius"/>
    </source>
</evidence>
<protein>
    <submittedName>
        <fullName evidence="2">Uncharacterized protein</fullName>
    </submittedName>
</protein>
<dbReference type="Proteomes" id="UP001363010">
    <property type="component" value="Unassembled WGS sequence"/>
</dbReference>
<reference evidence="2 3" key="1">
    <citation type="submission" date="2024-03" db="EMBL/GenBank/DDBJ databases">
        <title>Novel species of the genus Variovorax.</title>
        <authorList>
            <person name="Liu Q."/>
            <person name="Xin Y.-H."/>
        </authorList>
    </citation>
    <scope>NUCLEOTIDE SEQUENCE [LARGE SCALE GENOMIC DNA]</scope>
    <source>
        <strain evidence="2 3">KACC 18501</strain>
    </source>
</reference>
<feature type="transmembrane region" description="Helical" evidence="1">
    <location>
        <begin position="188"/>
        <end position="207"/>
    </location>
</feature>
<keyword evidence="1" id="KW-1133">Transmembrane helix</keyword>
<feature type="transmembrane region" description="Helical" evidence="1">
    <location>
        <begin position="35"/>
        <end position="54"/>
    </location>
</feature>
<sequence>MKFKFRKELRRGTQKSPSSQARWIGSEIGSQIKTIFTLVLVVGGLMTLQLFVSLKHMPDLDLAGSAALLAAVSVLGLMIFFFLGSTGLVPALIASGMLSSRLPAKLRAEYVAWSSVPALLFVLLIVLQYSRWGQVAWPDWLRISSDQILFELISWSLLLACCLALHSVKRTNSGKRSWWTGADVLFEFWWLGSIWVLTLSLSLEWLINLRDPGEKSEWPVYRAMAIWCVLQVIQNAVVTHFGTTKAMVRGVIFAVLSMIFVLCMLGNFSAVALATFRALGIANIPVRLTVTREGCEILNAGMRNGAVCTMLSDQKYGIVCPVILSRVGSPNLIQFAPIDPDGNTWPSASGKTSLPLAREHVLTWLLLNTSRPANAREISANATSTILSAARMSETSPAEQAWLTQLCDSSPPAGLIGRQTQ</sequence>
<dbReference type="EMBL" id="JBBKZV010000002">
    <property type="protein sequence ID" value="MEJ8821638.1"/>
    <property type="molecule type" value="Genomic_DNA"/>
</dbReference>
<evidence type="ECO:0000313" key="2">
    <source>
        <dbReference type="EMBL" id="MEJ8821638.1"/>
    </source>
</evidence>
<proteinExistence type="predicted"/>
<feature type="transmembrane region" description="Helical" evidence="1">
    <location>
        <begin position="66"/>
        <end position="98"/>
    </location>
</feature>
<keyword evidence="1" id="KW-0472">Membrane</keyword>